<reference evidence="3" key="1">
    <citation type="submission" date="2016-10" db="EMBL/GenBank/DDBJ databases">
        <authorList>
            <person name="Varghese N."/>
            <person name="Submissions S."/>
        </authorList>
    </citation>
    <scope>NUCLEOTIDE SEQUENCE [LARGE SCALE GENOMIC DNA]</scope>
    <source>
        <strain evidence="3">UNC267MFSha1.1M11</strain>
    </source>
</reference>
<accession>A0A1G4VAU8</accession>
<proteinExistence type="predicted"/>
<dbReference type="Proteomes" id="UP000199707">
    <property type="component" value="Unassembled WGS sequence"/>
</dbReference>
<dbReference type="Gene3D" id="3.10.129.10">
    <property type="entry name" value="Hotdog Thioesterase"/>
    <property type="match status" value="1"/>
</dbReference>
<dbReference type="RefSeq" id="WP_090353745.1">
    <property type="nucleotide sequence ID" value="NZ_FMUB01000001.1"/>
</dbReference>
<name>A0A1G4VAU8_9MYCO</name>
<dbReference type="PANTHER" id="PTHR47260:SF3">
    <property type="entry name" value="THIOESTERASE FAMILY PROTEIN (AFU_ORTHOLOGUE AFUA_7G03960)"/>
    <property type="match status" value="1"/>
</dbReference>
<feature type="domain" description="Thioesterase" evidence="1">
    <location>
        <begin position="122"/>
        <end position="193"/>
    </location>
</feature>
<dbReference type="EMBL" id="FMUB01000001">
    <property type="protein sequence ID" value="SCX03907.1"/>
    <property type="molecule type" value="Genomic_DNA"/>
</dbReference>
<evidence type="ECO:0000259" key="1">
    <source>
        <dbReference type="Pfam" id="PF03061"/>
    </source>
</evidence>
<protein>
    <submittedName>
        <fullName evidence="2">Thioesterase superfamily protein</fullName>
    </submittedName>
</protein>
<dbReference type="InterPro" id="IPR029069">
    <property type="entry name" value="HotDog_dom_sf"/>
</dbReference>
<dbReference type="Pfam" id="PF03061">
    <property type="entry name" value="4HBT"/>
    <property type="match status" value="1"/>
</dbReference>
<dbReference type="InterPro" id="IPR006683">
    <property type="entry name" value="Thioestr_dom"/>
</dbReference>
<organism evidence="2 3">
    <name type="scientific">Mycolicibacterium fluoranthenivorans</name>
    <dbReference type="NCBI Taxonomy" id="258505"/>
    <lineage>
        <taxon>Bacteria</taxon>
        <taxon>Bacillati</taxon>
        <taxon>Actinomycetota</taxon>
        <taxon>Actinomycetes</taxon>
        <taxon>Mycobacteriales</taxon>
        <taxon>Mycobacteriaceae</taxon>
        <taxon>Mycolicibacterium</taxon>
    </lineage>
</organism>
<dbReference type="InterPro" id="IPR052061">
    <property type="entry name" value="PTE-AB_protein"/>
</dbReference>
<dbReference type="CDD" id="cd03443">
    <property type="entry name" value="PaaI_thioesterase"/>
    <property type="match status" value="1"/>
</dbReference>
<evidence type="ECO:0000313" key="2">
    <source>
        <dbReference type="EMBL" id="SCX03907.1"/>
    </source>
</evidence>
<dbReference type="STRING" id="1502745.SAMN02799620_00668"/>
<dbReference type="AlphaFoldDB" id="A0A1G4VAU8"/>
<evidence type="ECO:0000313" key="3">
    <source>
        <dbReference type="Proteomes" id="UP000199707"/>
    </source>
</evidence>
<dbReference type="PANTHER" id="PTHR47260">
    <property type="entry name" value="UPF0644 PROTEIN PB2B4.06"/>
    <property type="match status" value="1"/>
</dbReference>
<sequence>MREPFAEISADEHDRLHALYGPLTTAVRKLVDASIRTGVDDQVIRDAQAAIEAVTATLESRQYEGPRTLRHAVTGRPVAWADPAIGLRNAIAPPLDVQHTEDGRCWTEFTLGAPYEGPPDRVHGGICALVLDHVLGEVASEGLVKPRFTGTLTLKYLRGTPLGPLRAEAWIDRTEGVKAFARGRILDAEGVTVEAEGIFVMPAWAREAG</sequence>
<dbReference type="SUPFAM" id="SSF54637">
    <property type="entry name" value="Thioesterase/thiol ester dehydrase-isomerase"/>
    <property type="match status" value="1"/>
</dbReference>
<gene>
    <name evidence="2" type="ORF">SAMN02799620_00668</name>
</gene>